<organism evidence="1 2">
    <name type="scientific">Alcaligenes endophyticus</name>
    <dbReference type="NCBI Taxonomy" id="1929088"/>
    <lineage>
        <taxon>Bacteria</taxon>
        <taxon>Pseudomonadati</taxon>
        <taxon>Pseudomonadota</taxon>
        <taxon>Betaproteobacteria</taxon>
        <taxon>Burkholderiales</taxon>
        <taxon>Alcaligenaceae</taxon>
        <taxon>Alcaligenes</taxon>
    </lineage>
</organism>
<evidence type="ECO:0000313" key="1">
    <source>
        <dbReference type="EMBL" id="MDN4121339.1"/>
    </source>
</evidence>
<name>A0ABT8EJ69_9BURK</name>
<proteinExistence type="predicted"/>
<comment type="caution">
    <text evidence="1">The sequence shown here is derived from an EMBL/GenBank/DDBJ whole genome shotgun (WGS) entry which is preliminary data.</text>
</comment>
<dbReference type="RefSeq" id="WP_266124021.1">
    <property type="nucleotide sequence ID" value="NZ_JAJHNU010000002.1"/>
</dbReference>
<accession>A0ABT8EJ69</accession>
<reference evidence="1" key="1">
    <citation type="submission" date="2021-11" db="EMBL/GenBank/DDBJ databases">
        <title>Draft genome sequence of Alcaligenes endophyticus type strain CCUG 75668T.</title>
        <authorList>
            <person name="Salva-Serra F."/>
            <person name="Duran R.E."/>
            <person name="Seeger M."/>
            <person name="Moore E.R.B."/>
            <person name="Jaen-Luchoro D."/>
        </authorList>
    </citation>
    <scope>NUCLEOTIDE SEQUENCE</scope>
    <source>
        <strain evidence="1">CCUG 75668</strain>
    </source>
</reference>
<keyword evidence="2" id="KW-1185">Reference proteome</keyword>
<sequence>MNTKITEAMSQWNDDGGSQLRSMAVSSAVEKIDEEDRVILAFLGMSVISLWDDLPAEQQKKILNTEAIRDAFDKAEIKSRLERLEEHLKPILGSS</sequence>
<dbReference type="Proteomes" id="UP001168613">
    <property type="component" value="Unassembled WGS sequence"/>
</dbReference>
<protein>
    <submittedName>
        <fullName evidence="1">Uncharacterized protein</fullName>
    </submittedName>
</protein>
<dbReference type="EMBL" id="JAJHNU010000002">
    <property type="protein sequence ID" value="MDN4121339.1"/>
    <property type="molecule type" value="Genomic_DNA"/>
</dbReference>
<gene>
    <name evidence="1" type="ORF">LMS43_08565</name>
</gene>
<evidence type="ECO:0000313" key="2">
    <source>
        <dbReference type="Proteomes" id="UP001168613"/>
    </source>
</evidence>